<dbReference type="RefSeq" id="WP_269428853.1">
    <property type="nucleotide sequence ID" value="NZ_JAPWGM010000007.1"/>
</dbReference>
<reference evidence="2" key="1">
    <citation type="submission" date="2022-12" db="EMBL/GenBank/DDBJ databases">
        <title>Genome sequence of HCMS5-2.</title>
        <authorList>
            <person name="Woo H."/>
        </authorList>
    </citation>
    <scope>NUCLEOTIDE SEQUENCE</scope>
    <source>
        <strain evidence="2">HCMS5-2</strain>
    </source>
</reference>
<organism evidence="2 3">
    <name type="scientific">Pedobacter punctiformis</name>
    <dbReference type="NCBI Taxonomy" id="3004097"/>
    <lineage>
        <taxon>Bacteria</taxon>
        <taxon>Pseudomonadati</taxon>
        <taxon>Bacteroidota</taxon>
        <taxon>Sphingobacteriia</taxon>
        <taxon>Sphingobacteriales</taxon>
        <taxon>Sphingobacteriaceae</taxon>
        <taxon>Pedobacter</taxon>
    </lineage>
</organism>
<feature type="chain" id="PRO_5045760681" evidence="1">
    <location>
        <begin position="20"/>
        <end position="181"/>
    </location>
</feature>
<dbReference type="Proteomes" id="UP001144347">
    <property type="component" value="Unassembled WGS sequence"/>
</dbReference>
<comment type="caution">
    <text evidence="2">The sequence shown here is derived from an EMBL/GenBank/DDBJ whole genome shotgun (WGS) entry which is preliminary data.</text>
</comment>
<feature type="signal peptide" evidence="1">
    <location>
        <begin position="1"/>
        <end position="19"/>
    </location>
</feature>
<dbReference type="EMBL" id="JAPWGM010000007">
    <property type="protein sequence ID" value="MCZ4245808.1"/>
    <property type="molecule type" value="Genomic_DNA"/>
</dbReference>
<accession>A0ABT4LF69</accession>
<keyword evidence="1" id="KW-0732">Signal</keyword>
<protein>
    <submittedName>
        <fullName evidence="2">DUF922 domain-containing protein</fullName>
    </submittedName>
</protein>
<name>A0ABT4LF69_9SPHI</name>
<evidence type="ECO:0000313" key="3">
    <source>
        <dbReference type="Proteomes" id="UP001144347"/>
    </source>
</evidence>
<evidence type="ECO:0000256" key="1">
    <source>
        <dbReference type="SAM" id="SignalP"/>
    </source>
</evidence>
<keyword evidence="3" id="KW-1185">Reference proteome</keyword>
<sequence>MKKLLIAFFIFAFPIIALCQSFTQPVQLNWETYYKGKPTPGSPFYALTAMTWHYSYESTVYRNKVVIKLKNEVNIDKGRSWVRWDKIQNESIRASLLHHEQGHVNIQFILLMEADRVLKNRTYSVQNYKAEIAEMANSISDFYDTMQKNYDEETEHGSNHKMQARWDDIIQEKMEEATANQ</sequence>
<proteinExistence type="predicted"/>
<evidence type="ECO:0000313" key="2">
    <source>
        <dbReference type="EMBL" id="MCZ4245808.1"/>
    </source>
</evidence>
<gene>
    <name evidence="2" type="ORF">O0955_17490</name>
</gene>
<dbReference type="InterPro" id="IPR010321">
    <property type="entry name" value="DUF922"/>
</dbReference>
<dbReference type="Pfam" id="PF06037">
    <property type="entry name" value="DUF922"/>
    <property type="match status" value="1"/>
</dbReference>